<dbReference type="PANTHER" id="PTHR12175:SF1">
    <property type="entry name" value="PITH DOMAIN-CONTAINING PROTEIN 1"/>
    <property type="match status" value="1"/>
</dbReference>
<evidence type="ECO:0000259" key="3">
    <source>
        <dbReference type="PROSITE" id="PS51532"/>
    </source>
</evidence>
<feature type="compositionally biased region" description="Basic and acidic residues" evidence="2">
    <location>
        <begin position="1"/>
        <end position="18"/>
    </location>
</feature>
<dbReference type="AlphaFoldDB" id="A0A1G4J0E3"/>
<dbReference type="GO" id="GO:0005634">
    <property type="term" value="C:nucleus"/>
    <property type="evidence" value="ECO:0007669"/>
    <property type="project" value="TreeGrafter"/>
</dbReference>
<dbReference type="PANTHER" id="PTHR12175">
    <property type="entry name" value="AD039 HT014 THIOREDOXIN FAMILY TRP26"/>
    <property type="match status" value="1"/>
</dbReference>
<protein>
    <submittedName>
        <fullName evidence="4">LADA_0C09318g1_1</fullName>
    </submittedName>
</protein>
<dbReference type="Gene3D" id="2.60.120.470">
    <property type="entry name" value="PITH domain"/>
    <property type="match status" value="1"/>
</dbReference>
<accession>A0A1G4J0E3</accession>
<dbReference type="InterPro" id="IPR045099">
    <property type="entry name" value="PITH1-like"/>
</dbReference>
<dbReference type="EMBL" id="LT598459">
    <property type="protein sequence ID" value="SCU83036.1"/>
    <property type="molecule type" value="Genomic_DNA"/>
</dbReference>
<evidence type="ECO:0000256" key="2">
    <source>
        <dbReference type="SAM" id="MobiDB-lite"/>
    </source>
</evidence>
<dbReference type="PROSITE" id="PS51532">
    <property type="entry name" value="PITH"/>
    <property type="match status" value="1"/>
</dbReference>
<comment type="similarity">
    <text evidence="1">Belongs to the PITHD1 family.</text>
</comment>
<evidence type="ECO:0000256" key="1">
    <source>
        <dbReference type="ARBA" id="ARBA00025788"/>
    </source>
</evidence>
<feature type="domain" description="PITH" evidence="3">
    <location>
        <begin position="18"/>
        <end position="217"/>
    </location>
</feature>
<dbReference type="InterPro" id="IPR037047">
    <property type="entry name" value="PITH_dom_sf"/>
</dbReference>
<feature type="region of interest" description="Disordered" evidence="2">
    <location>
        <begin position="1"/>
        <end position="20"/>
    </location>
</feature>
<name>A0A1G4J0E3_9SACH</name>
<dbReference type="InterPro" id="IPR010400">
    <property type="entry name" value="PITH_dom"/>
</dbReference>
<keyword evidence="5" id="KW-1185">Reference proteome</keyword>
<sequence length="239" mass="26355">MSHNCEHEHDHGHGHDDNPPLPTAEAQSLFPFINTPNVRCFNAVGHGSNDLSKCFLKSQDDKCDVSKYLGSDADCQLILHIPFTVVCRVFSLVVRFSRTGNGIGSPKTIKIFKNYNKSIDFDTIADSKPVHTIENPENAGIDGDVADSVATVGDEYGFVEHFLPRQHFQNAESLTVLIEDNWSGDEDDLTRCFYLELRGENSGQKRTNDGVPLLAVYEAAPNPLDHQRVDEVGGSTLGV</sequence>
<dbReference type="Pfam" id="PF06201">
    <property type="entry name" value="PITH"/>
    <property type="match status" value="1"/>
</dbReference>
<dbReference type="OrthoDB" id="2635at2759"/>
<reference evidence="5" key="1">
    <citation type="submission" date="2016-03" db="EMBL/GenBank/DDBJ databases">
        <authorList>
            <person name="Devillers H."/>
        </authorList>
    </citation>
    <scope>NUCLEOTIDE SEQUENCE [LARGE SCALE GENOMIC DNA]</scope>
</reference>
<dbReference type="Proteomes" id="UP000190274">
    <property type="component" value="Chromosome C"/>
</dbReference>
<gene>
    <name evidence="4" type="ORF">LADA_0C09318G</name>
</gene>
<organism evidence="4 5">
    <name type="scientific">Lachancea dasiensis</name>
    <dbReference type="NCBI Taxonomy" id="1072105"/>
    <lineage>
        <taxon>Eukaryota</taxon>
        <taxon>Fungi</taxon>
        <taxon>Dikarya</taxon>
        <taxon>Ascomycota</taxon>
        <taxon>Saccharomycotina</taxon>
        <taxon>Saccharomycetes</taxon>
        <taxon>Saccharomycetales</taxon>
        <taxon>Saccharomycetaceae</taxon>
        <taxon>Lachancea</taxon>
    </lineage>
</organism>
<evidence type="ECO:0000313" key="4">
    <source>
        <dbReference type="EMBL" id="SCU83036.1"/>
    </source>
</evidence>
<proteinExistence type="inferred from homology"/>
<evidence type="ECO:0000313" key="5">
    <source>
        <dbReference type="Proteomes" id="UP000190274"/>
    </source>
</evidence>
<dbReference type="SUPFAM" id="SSF49785">
    <property type="entry name" value="Galactose-binding domain-like"/>
    <property type="match status" value="1"/>
</dbReference>
<dbReference type="GO" id="GO:0005737">
    <property type="term" value="C:cytoplasm"/>
    <property type="evidence" value="ECO:0007669"/>
    <property type="project" value="UniProtKB-ARBA"/>
</dbReference>
<dbReference type="InterPro" id="IPR008979">
    <property type="entry name" value="Galactose-bd-like_sf"/>
</dbReference>